<reference evidence="13" key="2">
    <citation type="journal article" date="2021" name="J Anim Sci Technol">
        <title>Complete genome sequence of Paenibacillus konkukensis sp. nov. SK3146 as a potential probiotic strain.</title>
        <authorList>
            <person name="Jung H.I."/>
            <person name="Park S."/>
            <person name="Niu K.M."/>
            <person name="Lee S.W."/>
            <person name="Kothari D."/>
            <person name="Yi K.J."/>
            <person name="Kim S.K."/>
        </authorList>
    </citation>
    <scope>NUCLEOTIDE SEQUENCE</scope>
    <source>
        <strain evidence="13">SK3146</strain>
    </source>
</reference>
<evidence type="ECO:0000256" key="12">
    <source>
        <dbReference type="RuleBase" id="RU361159"/>
    </source>
</evidence>
<reference evidence="13" key="1">
    <citation type="submission" date="2018-02" db="EMBL/GenBank/DDBJ databases">
        <authorList>
            <person name="Kim S.-K."/>
            <person name="Jung H.-I."/>
            <person name="Lee S.-W."/>
        </authorList>
    </citation>
    <scope>NUCLEOTIDE SEQUENCE</scope>
    <source>
        <strain evidence="13">SK3146</strain>
    </source>
</reference>
<evidence type="ECO:0000256" key="7">
    <source>
        <dbReference type="ARBA" id="ARBA00023211"/>
    </source>
</evidence>
<dbReference type="PIRSF" id="PIRSF036979">
    <property type="entry name" value="Arginase"/>
    <property type="match status" value="1"/>
</dbReference>
<evidence type="ECO:0000256" key="11">
    <source>
        <dbReference type="RuleBase" id="RU003684"/>
    </source>
</evidence>
<gene>
    <name evidence="13" type="primary">rocF</name>
    <name evidence="13" type="ORF">SK3146_06760</name>
</gene>
<dbReference type="RefSeq" id="WP_249862917.1">
    <property type="nucleotide sequence ID" value="NZ_CP027059.1"/>
</dbReference>
<dbReference type="InterPro" id="IPR023696">
    <property type="entry name" value="Ureohydrolase_dom_sf"/>
</dbReference>
<evidence type="ECO:0000256" key="2">
    <source>
        <dbReference type="ARBA" id="ARBA00012168"/>
    </source>
</evidence>
<comment type="similarity">
    <text evidence="10 11">Belongs to the arginase family.</text>
</comment>
<protein>
    <recommendedName>
        <fullName evidence="3 9">Arginase</fullName>
        <ecNumber evidence="2 9">3.5.3.1</ecNumber>
    </recommendedName>
</protein>
<sequence>MNDSQAVHVIGAPLDLGAGCRGCRMGPDAIRCAGLLTRLRQQGRMVQDLGDVTLTEREKLSADSAGGHPKAKYIDEIVRFNRRLHRKTAASVEAGAIPLILGGDHSIAAGTIAGAARHKRIGVLWFDAHGDLNTVQTSPSGNVHGMPLAAMLGYGYPALKHIGGKRPKVRPEHLVLIGTRSLDTGEQELIQRAGIRMYASRELHRLGMSEVVRQALAAAGEGTDGIHVSFDLDGLDPGEAPGVGTPVSAGMRLTEALEAMRVIAASGLLVSAEFVEVNPALDLRSKTAHAAVELICSLLGSDTMEEKSR</sequence>
<dbReference type="PRINTS" id="PR00116">
    <property type="entry name" value="ARGINASE"/>
</dbReference>
<dbReference type="Proteomes" id="UP001057134">
    <property type="component" value="Chromosome"/>
</dbReference>
<comment type="cofactor">
    <cofactor evidence="12">
        <name>Mn(2+)</name>
        <dbReference type="ChEBI" id="CHEBI:29035"/>
    </cofactor>
    <text evidence="12">Binds 2 manganese ions per subunit.</text>
</comment>
<proteinExistence type="inferred from homology"/>
<dbReference type="EC" id="3.5.3.1" evidence="2 9"/>
<evidence type="ECO:0000256" key="10">
    <source>
        <dbReference type="PROSITE-ProRule" id="PRU00742"/>
    </source>
</evidence>
<comment type="catalytic activity">
    <reaction evidence="8 12">
        <text>L-arginine + H2O = urea + L-ornithine</text>
        <dbReference type="Rhea" id="RHEA:20569"/>
        <dbReference type="ChEBI" id="CHEBI:15377"/>
        <dbReference type="ChEBI" id="CHEBI:16199"/>
        <dbReference type="ChEBI" id="CHEBI:32682"/>
        <dbReference type="ChEBI" id="CHEBI:46911"/>
        <dbReference type="EC" id="3.5.3.1"/>
    </reaction>
</comment>
<dbReference type="PROSITE" id="PS01053">
    <property type="entry name" value="ARGINASE_1"/>
    <property type="match status" value="1"/>
</dbReference>
<dbReference type="CDD" id="cd09989">
    <property type="entry name" value="Arginase"/>
    <property type="match status" value="1"/>
</dbReference>
<evidence type="ECO:0000256" key="5">
    <source>
        <dbReference type="ARBA" id="ARBA00022723"/>
    </source>
</evidence>
<keyword evidence="7 12" id="KW-0464">Manganese</keyword>
<name>A0ABY4RZX9_9BACL</name>
<dbReference type="InterPro" id="IPR006035">
    <property type="entry name" value="Ureohydrolase"/>
</dbReference>
<dbReference type="SUPFAM" id="SSF52768">
    <property type="entry name" value="Arginase/deacetylase"/>
    <property type="match status" value="1"/>
</dbReference>
<evidence type="ECO:0000313" key="13">
    <source>
        <dbReference type="EMBL" id="UQZ87458.1"/>
    </source>
</evidence>
<dbReference type="Pfam" id="PF00491">
    <property type="entry name" value="Arginase"/>
    <property type="match status" value="1"/>
</dbReference>
<evidence type="ECO:0000256" key="4">
    <source>
        <dbReference type="ARBA" id="ARBA00022503"/>
    </source>
</evidence>
<accession>A0ABY4RZX9</accession>
<evidence type="ECO:0000313" key="14">
    <source>
        <dbReference type="Proteomes" id="UP001057134"/>
    </source>
</evidence>
<evidence type="ECO:0000256" key="3">
    <source>
        <dbReference type="ARBA" id="ARBA00018123"/>
    </source>
</evidence>
<comment type="pathway">
    <text evidence="1">Nitrogen metabolism; urea cycle; L-ornithine and urea from L-arginine: step 1/1.</text>
</comment>
<dbReference type="EMBL" id="CP027059">
    <property type="protein sequence ID" value="UQZ87458.1"/>
    <property type="molecule type" value="Genomic_DNA"/>
</dbReference>
<dbReference type="PANTHER" id="PTHR43782:SF3">
    <property type="entry name" value="ARGINASE"/>
    <property type="match status" value="1"/>
</dbReference>
<evidence type="ECO:0000256" key="6">
    <source>
        <dbReference type="ARBA" id="ARBA00022801"/>
    </source>
</evidence>
<keyword evidence="5 12" id="KW-0479">Metal-binding</keyword>
<dbReference type="InterPro" id="IPR020855">
    <property type="entry name" value="Ureohydrolase_Mn_BS"/>
</dbReference>
<evidence type="ECO:0000256" key="8">
    <source>
        <dbReference type="ARBA" id="ARBA00047391"/>
    </source>
</evidence>
<evidence type="ECO:0000256" key="1">
    <source>
        <dbReference type="ARBA" id="ARBA00005098"/>
    </source>
</evidence>
<organism evidence="13 14">
    <name type="scientific">Paenibacillus konkukensis</name>
    <dbReference type="NCBI Taxonomy" id="2020716"/>
    <lineage>
        <taxon>Bacteria</taxon>
        <taxon>Bacillati</taxon>
        <taxon>Bacillota</taxon>
        <taxon>Bacilli</taxon>
        <taxon>Bacillales</taxon>
        <taxon>Paenibacillaceae</taxon>
        <taxon>Paenibacillus</taxon>
    </lineage>
</organism>
<dbReference type="InterPro" id="IPR014033">
    <property type="entry name" value="Arginase"/>
</dbReference>
<keyword evidence="14" id="KW-1185">Reference proteome</keyword>
<keyword evidence="6 11" id="KW-0378">Hydrolase</keyword>
<dbReference type="NCBIfam" id="TIGR01229">
    <property type="entry name" value="rocF_arginase"/>
    <property type="match status" value="1"/>
</dbReference>
<dbReference type="PROSITE" id="PS51409">
    <property type="entry name" value="ARGINASE_2"/>
    <property type="match status" value="1"/>
</dbReference>
<keyword evidence="4 12" id="KW-0056">Arginine metabolism</keyword>
<dbReference type="GO" id="GO:0004053">
    <property type="term" value="F:arginase activity"/>
    <property type="evidence" value="ECO:0007669"/>
    <property type="project" value="UniProtKB-EC"/>
</dbReference>
<dbReference type="PANTHER" id="PTHR43782">
    <property type="entry name" value="ARGINASE"/>
    <property type="match status" value="1"/>
</dbReference>
<evidence type="ECO:0000256" key="9">
    <source>
        <dbReference type="NCBIfam" id="TIGR01229"/>
    </source>
</evidence>
<dbReference type="Gene3D" id="3.40.800.10">
    <property type="entry name" value="Ureohydrolase domain"/>
    <property type="match status" value="1"/>
</dbReference>